<comment type="caution">
    <text evidence="1">The sequence shown here is derived from an EMBL/GenBank/DDBJ whole genome shotgun (WGS) entry which is preliminary data.</text>
</comment>
<keyword evidence="2" id="KW-1185">Reference proteome</keyword>
<accession>A0ABQ2UXB5</accession>
<gene>
    <name evidence="1" type="ORF">GCM10010211_20370</name>
</gene>
<evidence type="ECO:0000313" key="2">
    <source>
        <dbReference type="Proteomes" id="UP000654471"/>
    </source>
</evidence>
<reference evidence="2" key="1">
    <citation type="journal article" date="2019" name="Int. J. Syst. Evol. Microbiol.">
        <title>The Global Catalogue of Microorganisms (GCM) 10K type strain sequencing project: providing services to taxonomists for standard genome sequencing and annotation.</title>
        <authorList>
            <consortium name="The Broad Institute Genomics Platform"/>
            <consortium name="The Broad Institute Genome Sequencing Center for Infectious Disease"/>
            <person name="Wu L."/>
            <person name="Ma J."/>
        </authorList>
    </citation>
    <scope>NUCLEOTIDE SEQUENCE [LARGE SCALE GENOMIC DNA]</scope>
    <source>
        <strain evidence="2">JCM 3399</strain>
    </source>
</reference>
<name>A0ABQ2UXB5_9ACTN</name>
<proteinExistence type="predicted"/>
<dbReference type="RefSeq" id="WP_189298583.1">
    <property type="nucleotide sequence ID" value="NZ_BMRP01000005.1"/>
</dbReference>
<organism evidence="1 2">
    <name type="scientific">Streptomyces albospinus</name>
    <dbReference type="NCBI Taxonomy" id="285515"/>
    <lineage>
        <taxon>Bacteria</taxon>
        <taxon>Bacillati</taxon>
        <taxon>Actinomycetota</taxon>
        <taxon>Actinomycetes</taxon>
        <taxon>Kitasatosporales</taxon>
        <taxon>Streptomycetaceae</taxon>
        <taxon>Streptomyces</taxon>
    </lineage>
</organism>
<sequence length="73" mass="7657">MHVTNTSPSPGAQCCERCGSAGFLARNRDLAPSPAWCISCHERADTTQARAGHPCEDGCALTTDHDGLCAVRA</sequence>
<evidence type="ECO:0000313" key="1">
    <source>
        <dbReference type="EMBL" id="GGU55538.1"/>
    </source>
</evidence>
<dbReference type="EMBL" id="BMRP01000005">
    <property type="protein sequence ID" value="GGU55538.1"/>
    <property type="molecule type" value="Genomic_DNA"/>
</dbReference>
<protein>
    <submittedName>
        <fullName evidence="1">Uncharacterized protein</fullName>
    </submittedName>
</protein>
<dbReference type="Proteomes" id="UP000654471">
    <property type="component" value="Unassembled WGS sequence"/>
</dbReference>